<accession>A0A9W8C668</accession>
<reference evidence="3" key="1">
    <citation type="submission" date="2021-02" db="EMBL/GenBank/DDBJ databases">
        <title>Comparative genomics reveals that relaxation of natural selection precedes convergent phenotypic evolution of cavefish.</title>
        <authorList>
            <person name="Peng Z."/>
        </authorList>
    </citation>
    <scope>NUCLEOTIDE SEQUENCE</scope>
    <source>
        <tissue evidence="3">Muscle</tissue>
    </source>
</reference>
<evidence type="ECO:0000256" key="1">
    <source>
        <dbReference type="SAM" id="MobiDB-lite"/>
    </source>
</evidence>
<keyword evidence="2" id="KW-1133">Transmembrane helix</keyword>
<sequence length="383" mass="40649">MCGEKHIIVLLTIIHVLSTLLFFSEAPHMKVSPDVVREPNSVHLTCESPADVTVIQCYFYANGNKEKDIKFSPSCHLSLTGAEVLSWTGVKSPVSLDIGCYYTTDVRGVHKPSPHSPPATLTILTPNMKVSPDVVRESNSVHLTCESPADVTVIQCYFYANGNKEKDIKVSPSCHLSLTGAEVLSWTGVKSPVSLDIGCFYTTDVRGVHKPSPHSPPATLTILTPASNPTKTTTITTVKTTSLVVMSTGVNAVEIKPKLTSPQSDPASVKATSAAQTTAAAMTTVSTAVTTTKYTAPTSAAQTTAAAMTTVSTAVTTTKYTARKKRTKRQETAGDTSASEPAEAYSLITSVPDTGLKHPQSHQDSKPGPSEPYSLITSTIQPS</sequence>
<name>A0A9W8C668_TRIRA</name>
<keyword evidence="2" id="KW-0472">Membrane</keyword>
<feature type="region of interest" description="Disordered" evidence="1">
    <location>
        <begin position="320"/>
        <end position="383"/>
    </location>
</feature>
<evidence type="ECO:0000256" key="2">
    <source>
        <dbReference type="SAM" id="Phobius"/>
    </source>
</evidence>
<keyword evidence="4" id="KW-1185">Reference proteome</keyword>
<protein>
    <submittedName>
        <fullName evidence="3">Uncharacterized protein</fullName>
    </submittedName>
</protein>
<gene>
    <name evidence="3" type="ORF">IRJ41_000803</name>
</gene>
<evidence type="ECO:0000313" key="3">
    <source>
        <dbReference type="EMBL" id="KAI7808272.1"/>
    </source>
</evidence>
<proteinExistence type="predicted"/>
<evidence type="ECO:0000313" key="4">
    <source>
        <dbReference type="Proteomes" id="UP001059041"/>
    </source>
</evidence>
<dbReference type="EMBL" id="JAFHDT010000006">
    <property type="protein sequence ID" value="KAI7808272.1"/>
    <property type="molecule type" value="Genomic_DNA"/>
</dbReference>
<dbReference type="Proteomes" id="UP001059041">
    <property type="component" value="Linkage Group LG6"/>
</dbReference>
<dbReference type="AlphaFoldDB" id="A0A9W8C668"/>
<keyword evidence="2" id="KW-0812">Transmembrane</keyword>
<organism evidence="3 4">
    <name type="scientific">Triplophysa rosa</name>
    <name type="common">Cave loach</name>
    <dbReference type="NCBI Taxonomy" id="992332"/>
    <lineage>
        <taxon>Eukaryota</taxon>
        <taxon>Metazoa</taxon>
        <taxon>Chordata</taxon>
        <taxon>Craniata</taxon>
        <taxon>Vertebrata</taxon>
        <taxon>Euteleostomi</taxon>
        <taxon>Actinopterygii</taxon>
        <taxon>Neopterygii</taxon>
        <taxon>Teleostei</taxon>
        <taxon>Ostariophysi</taxon>
        <taxon>Cypriniformes</taxon>
        <taxon>Nemacheilidae</taxon>
        <taxon>Triplophysa</taxon>
    </lineage>
</organism>
<feature type="transmembrane region" description="Helical" evidence="2">
    <location>
        <begin position="6"/>
        <end position="23"/>
    </location>
</feature>
<comment type="caution">
    <text evidence="3">The sequence shown here is derived from an EMBL/GenBank/DDBJ whole genome shotgun (WGS) entry which is preliminary data.</text>
</comment>
<feature type="non-terminal residue" evidence="3">
    <location>
        <position position="383"/>
    </location>
</feature>